<dbReference type="Proteomes" id="UP000646946">
    <property type="component" value="Unassembled WGS sequence"/>
</dbReference>
<proteinExistence type="predicted"/>
<feature type="region of interest" description="Disordered" evidence="1">
    <location>
        <begin position="1022"/>
        <end position="1058"/>
    </location>
</feature>
<reference evidence="3 4" key="1">
    <citation type="journal article" name="Nat. Commun.">
        <title>Undinarchaeota illuminate DPANN phylogeny and the impact of gene transfer on archaeal evolution.</title>
        <authorList>
            <person name="Dombrowski N."/>
            <person name="Williams T.A."/>
            <person name="Sun J."/>
            <person name="Woodcroft B.J."/>
            <person name="Lee J.H."/>
            <person name="Minh B.Q."/>
            <person name="Rinke C."/>
            <person name="Spang A."/>
        </authorList>
    </citation>
    <scope>NUCLEOTIDE SEQUENCE [LARGE SCALE GENOMIC DNA]</scope>
    <source>
        <strain evidence="3">MAG_bin1129</strain>
    </source>
</reference>
<organism evidence="3 4">
    <name type="scientific">Candidatus Naiadarchaeum limnaeum</name>
    <dbReference type="NCBI Taxonomy" id="2756139"/>
    <lineage>
        <taxon>Archaea</taxon>
        <taxon>Candidatus Undinarchaeota</taxon>
        <taxon>Candidatus Undinarchaeia</taxon>
        <taxon>Candidatus Naiadarchaeales</taxon>
        <taxon>Candidatus Naiadarchaeaceae</taxon>
        <taxon>Candidatus Naiadarchaeum</taxon>
    </lineage>
</organism>
<comment type="caution">
    <text evidence="3">The sequence shown here is derived from an EMBL/GenBank/DDBJ whole genome shotgun (WGS) entry which is preliminary data.</text>
</comment>
<dbReference type="Gene3D" id="2.60.120.260">
    <property type="entry name" value="Galactose-binding domain-like"/>
    <property type="match status" value="1"/>
</dbReference>
<dbReference type="InterPro" id="IPR008979">
    <property type="entry name" value="Galactose-bd-like_sf"/>
</dbReference>
<dbReference type="GO" id="GO:0016020">
    <property type="term" value="C:membrane"/>
    <property type="evidence" value="ECO:0007669"/>
    <property type="project" value="InterPro"/>
</dbReference>
<dbReference type="GO" id="GO:0005509">
    <property type="term" value="F:calcium ion binding"/>
    <property type="evidence" value="ECO:0007669"/>
    <property type="project" value="InterPro"/>
</dbReference>
<evidence type="ECO:0000313" key="4">
    <source>
        <dbReference type="Proteomes" id="UP000646946"/>
    </source>
</evidence>
<dbReference type="SMART" id="SM00089">
    <property type="entry name" value="PKD"/>
    <property type="match status" value="1"/>
</dbReference>
<accession>A0A832XLT5</accession>
<dbReference type="EMBL" id="DVAB01000020">
    <property type="protein sequence ID" value="HIK00308.1"/>
    <property type="molecule type" value="Genomic_DNA"/>
</dbReference>
<name>A0A832XLT5_9ARCH</name>
<gene>
    <name evidence="3" type="ORF">H1016_02080</name>
</gene>
<evidence type="ECO:0000259" key="2">
    <source>
        <dbReference type="SMART" id="SM00089"/>
    </source>
</evidence>
<keyword evidence="4" id="KW-1185">Reference proteome</keyword>
<evidence type="ECO:0000313" key="3">
    <source>
        <dbReference type="EMBL" id="HIK00308.1"/>
    </source>
</evidence>
<sequence>MKDKNKLLIIGAVFAITATLFLSFVHATTQDAPAAGESALFFTQSSQDTDQDGVSDYDEINIYNTNPLRESTDGDYYDDGQELFGFSPANYGNLGGQMPSYVKWPGNSPFVASYPQIDFTVDPEFKVFIHKELHFANRTQVSVEHTFGTIVTREIASTVGVGSSHTQGGYTDVSNKQIDAEVSQNWRNNLNSKQVVNSQTHINAKNTDFNVGAKFPMGTEAHALAPIPAVYGKAYLKVEPQIGYKTTTEDKTVTGKQTGTYKEVQEGGATENSRVVETASKLGSFSSGTVSTTVSNEIRTSISVVDLYTIGNAEEWEEGWSQDTLDAAKLRFKFNIQNTGTDRTVGISDLRFTVKLGPYEKTYPDLTQEGISLPALNPGESRYYNAEVTLTLDELREFDTKGKVQIYVEDYNLGNSNEEAYAQNAYDGGVLFIVDDGTKDDTTNLQYYLVHAEPTDNYFDLIKRLNLTVPVGNPQNPKKVLDFVIANNSLFSIKGFEVADNAAWFVQTEGISEKPFLQKEATGGRKAILTYSKDSDNDFFPDRTERKIGTNQNDKNSFPEAKVVAAYLLDNITFDGAYPTVSYKVKLSNSGNYDAYGLEARLFSLNTETNVTKEMAGGAVRIKPNQTLVLNETLKWTTPGKMERTNTNLASLKRGATAYLFPNYECIGGPANEIIDGNVGTYSVGCSDATWQINLSNYEIVDRIRIFLSERWSPYTYAIYTSYDGKSWQFAYGTPGYESGGQWREKEFTPRVAKYVQIVVHGNTVRTALNEFELLGYQFNGKSLHELAQPKVSVLYNTPHGDQRFITEEKIANENDSIENLAGKMLHSIRLDMSAPTEIVYGNSADLKIAFTNLYPTTIQKSRILVSFFDPDGNQVKEYTENIDFPQGTKTTKVTLNTAELNKSLKGQKLVVFATAVDHNDIMIAETLEAINILDPNRAPTLEPISDLTVQVGQSVIVRPRVSDPDGDSLTLRFTGGLVFSNMGDGNWRATPQQNGTFKITVTVSDPEGKSASRDFTVYVNPAPVIQPPSNNTTGPTPIPTKPPVSIPETGGGSNSSGAPKCNIGYELVNGKCTQKLIRVDQTDNFTTHEEILEKPAVEVQPVAETEVESESKATGMLTMIKGSKLLWAALLAVLAYAAYRKRTKIKELFSKLVNTFKKANTETPNFNTLN</sequence>
<dbReference type="InterPro" id="IPR015919">
    <property type="entry name" value="Cadherin-like_sf"/>
</dbReference>
<dbReference type="AlphaFoldDB" id="A0A832XLT5"/>
<dbReference type="InterPro" id="IPR022409">
    <property type="entry name" value="PKD/Chitinase_dom"/>
</dbReference>
<dbReference type="SUPFAM" id="SSF49313">
    <property type="entry name" value="Cadherin-like"/>
    <property type="match status" value="1"/>
</dbReference>
<evidence type="ECO:0000256" key="1">
    <source>
        <dbReference type="SAM" id="MobiDB-lite"/>
    </source>
</evidence>
<feature type="compositionally biased region" description="Pro residues" evidence="1">
    <location>
        <begin position="1037"/>
        <end position="1046"/>
    </location>
</feature>
<dbReference type="InterPro" id="IPR013783">
    <property type="entry name" value="Ig-like_fold"/>
</dbReference>
<feature type="domain" description="PKD/Chitinase" evidence="2">
    <location>
        <begin position="941"/>
        <end position="1023"/>
    </location>
</feature>
<protein>
    <recommendedName>
        <fullName evidence="2">PKD/Chitinase domain-containing protein</fullName>
    </recommendedName>
</protein>
<dbReference type="SUPFAM" id="SSF49785">
    <property type="entry name" value="Galactose-binding domain-like"/>
    <property type="match status" value="1"/>
</dbReference>
<dbReference type="Pfam" id="PF17963">
    <property type="entry name" value="Big_9"/>
    <property type="match status" value="1"/>
</dbReference>
<dbReference type="Gene3D" id="2.60.40.10">
    <property type="entry name" value="Immunoglobulins"/>
    <property type="match status" value="1"/>
</dbReference>